<evidence type="ECO:0000256" key="6">
    <source>
        <dbReference type="ARBA" id="ARBA00023146"/>
    </source>
</evidence>
<comment type="similarity">
    <text evidence="9">Belongs to the class-I aminoacyl-tRNA synthetase family.</text>
</comment>
<dbReference type="InterPro" id="IPR014729">
    <property type="entry name" value="Rossmann-like_a/b/a_fold"/>
</dbReference>
<reference evidence="10 11" key="1">
    <citation type="journal article" date="2018" name="Nat. Ecol. Evol.">
        <title>Pezizomycetes genomes reveal the molecular basis of ectomycorrhizal truffle lifestyle.</title>
        <authorList>
            <person name="Murat C."/>
            <person name="Payen T."/>
            <person name="Noel B."/>
            <person name="Kuo A."/>
            <person name="Morin E."/>
            <person name="Chen J."/>
            <person name="Kohler A."/>
            <person name="Krizsan K."/>
            <person name="Balestrini R."/>
            <person name="Da Silva C."/>
            <person name="Montanini B."/>
            <person name="Hainaut M."/>
            <person name="Levati E."/>
            <person name="Barry K.W."/>
            <person name="Belfiori B."/>
            <person name="Cichocki N."/>
            <person name="Clum A."/>
            <person name="Dockter R.B."/>
            <person name="Fauchery L."/>
            <person name="Guy J."/>
            <person name="Iotti M."/>
            <person name="Le Tacon F."/>
            <person name="Lindquist E.A."/>
            <person name="Lipzen A."/>
            <person name="Malagnac F."/>
            <person name="Mello A."/>
            <person name="Molinier V."/>
            <person name="Miyauchi S."/>
            <person name="Poulain J."/>
            <person name="Riccioni C."/>
            <person name="Rubini A."/>
            <person name="Sitrit Y."/>
            <person name="Splivallo R."/>
            <person name="Traeger S."/>
            <person name="Wang M."/>
            <person name="Zifcakova L."/>
            <person name="Wipf D."/>
            <person name="Zambonelli A."/>
            <person name="Paolocci F."/>
            <person name="Nowrousian M."/>
            <person name="Ottonello S."/>
            <person name="Baldrian P."/>
            <person name="Spatafora J.W."/>
            <person name="Henrissat B."/>
            <person name="Nagy L.G."/>
            <person name="Aury J.M."/>
            <person name="Wincker P."/>
            <person name="Grigoriev I.V."/>
            <person name="Bonfante P."/>
            <person name="Martin F.M."/>
        </authorList>
    </citation>
    <scope>NUCLEOTIDE SEQUENCE [LARGE SCALE GENOMIC DNA]</scope>
    <source>
        <strain evidence="10 11">CCBAS932</strain>
    </source>
</reference>
<dbReference type="Gene3D" id="3.10.290.10">
    <property type="entry name" value="RNA-binding S4 domain"/>
    <property type="match status" value="1"/>
</dbReference>
<dbReference type="InterPro" id="IPR001412">
    <property type="entry name" value="aa-tRNA-synth_I_CS"/>
</dbReference>
<dbReference type="EC" id="6.1.1.1" evidence="1 9"/>
<dbReference type="Gene3D" id="1.10.240.10">
    <property type="entry name" value="Tyrosyl-Transfer RNA Synthetase"/>
    <property type="match status" value="1"/>
</dbReference>
<evidence type="ECO:0000313" key="11">
    <source>
        <dbReference type="Proteomes" id="UP000277580"/>
    </source>
</evidence>
<dbReference type="AlphaFoldDB" id="A0A3N4KIZ7"/>
<dbReference type="InParanoid" id="A0A3N4KIZ7"/>
<dbReference type="InterPro" id="IPR002305">
    <property type="entry name" value="aa-tRNA-synth_Ic"/>
</dbReference>
<dbReference type="CDD" id="cd00805">
    <property type="entry name" value="TyrRS_core"/>
    <property type="match status" value="1"/>
</dbReference>
<evidence type="ECO:0000313" key="10">
    <source>
        <dbReference type="EMBL" id="RPB09388.1"/>
    </source>
</evidence>
<dbReference type="PANTHER" id="PTHR11766">
    <property type="entry name" value="TYROSYL-TRNA SYNTHETASE"/>
    <property type="match status" value="1"/>
</dbReference>
<proteinExistence type="inferred from homology"/>
<dbReference type="SUPFAM" id="SSF52374">
    <property type="entry name" value="Nucleotidylyl transferase"/>
    <property type="match status" value="1"/>
</dbReference>
<dbReference type="Proteomes" id="UP000277580">
    <property type="component" value="Unassembled WGS sequence"/>
</dbReference>
<evidence type="ECO:0000256" key="1">
    <source>
        <dbReference type="ARBA" id="ARBA00013160"/>
    </source>
</evidence>
<dbReference type="OrthoDB" id="337870at2759"/>
<dbReference type="EMBL" id="ML119152">
    <property type="protein sequence ID" value="RPB09388.1"/>
    <property type="molecule type" value="Genomic_DNA"/>
</dbReference>
<dbReference type="Gene3D" id="3.40.50.620">
    <property type="entry name" value="HUPs"/>
    <property type="match status" value="1"/>
</dbReference>
<accession>A0A3N4KIZ7</accession>
<keyword evidence="3 9" id="KW-0547">Nucleotide-binding</keyword>
<dbReference type="FunFam" id="1.10.240.10:FF:000001">
    <property type="entry name" value="Tyrosine--tRNA ligase"/>
    <property type="match status" value="1"/>
</dbReference>
<dbReference type="PANTHER" id="PTHR11766:SF0">
    <property type="entry name" value="TYROSINE--TRNA LIGASE, MITOCHONDRIAL"/>
    <property type="match status" value="1"/>
</dbReference>
<dbReference type="InterPro" id="IPR024088">
    <property type="entry name" value="Tyr-tRNA-ligase_bac-type"/>
</dbReference>
<keyword evidence="2 9" id="KW-0436">Ligase</keyword>
<evidence type="ECO:0000256" key="8">
    <source>
        <dbReference type="ARBA" id="ARBA00048248"/>
    </source>
</evidence>
<evidence type="ECO:0000256" key="3">
    <source>
        <dbReference type="ARBA" id="ARBA00022741"/>
    </source>
</evidence>
<organism evidence="10 11">
    <name type="scientific">Morchella conica CCBAS932</name>
    <dbReference type="NCBI Taxonomy" id="1392247"/>
    <lineage>
        <taxon>Eukaryota</taxon>
        <taxon>Fungi</taxon>
        <taxon>Dikarya</taxon>
        <taxon>Ascomycota</taxon>
        <taxon>Pezizomycotina</taxon>
        <taxon>Pezizomycetes</taxon>
        <taxon>Pezizales</taxon>
        <taxon>Morchellaceae</taxon>
        <taxon>Morchella</taxon>
    </lineage>
</organism>
<dbReference type="Pfam" id="PF00579">
    <property type="entry name" value="tRNA-synt_1b"/>
    <property type="match status" value="1"/>
</dbReference>
<evidence type="ECO:0000256" key="9">
    <source>
        <dbReference type="RuleBase" id="RU361234"/>
    </source>
</evidence>
<dbReference type="SUPFAM" id="SSF55174">
    <property type="entry name" value="Alpha-L RNA-binding motif"/>
    <property type="match status" value="1"/>
</dbReference>
<dbReference type="STRING" id="1392247.A0A3N4KIZ7"/>
<dbReference type="InterPro" id="IPR002307">
    <property type="entry name" value="Tyr-tRNA-ligase"/>
</dbReference>
<dbReference type="GO" id="GO:0006437">
    <property type="term" value="P:tyrosyl-tRNA aminoacylation"/>
    <property type="evidence" value="ECO:0007669"/>
    <property type="project" value="InterPro"/>
</dbReference>
<dbReference type="GO" id="GO:0005524">
    <property type="term" value="F:ATP binding"/>
    <property type="evidence" value="ECO:0007669"/>
    <property type="project" value="UniProtKB-KW"/>
</dbReference>
<keyword evidence="6 9" id="KW-0030">Aminoacyl-tRNA synthetase</keyword>
<evidence type="ECO:0000256" key="2">
    <source>
        <dbReference type="ARBA" id="ARBA00022598"/>
    </source>
</evidence>
<sequence>MPPLSLARSATRLLRSLTHNQPRPIPNRRPFSVASIRSQTLLQHLQERELVESVTGTSGDLENLIESNPITTYAGVDPTANSLHVGHLLPLMNLLHFYLNGHHSIALVGKATASVGDPSGRTTERDSVESQRLQKAFDSIWRQIDGFFESAKKYALLRGYSEEKLGKRELVTNGEWLEGLGFVEFLSTVGRHVRVSQMLARESVKGRMTTGQGINFAEFTYQLLQSYDFWHLHNKKNCRLQIGGNDQFGNITAGIDLITKLRVPTTPETPSTTPKKFDPAYGLTVPLLTTPSGAKFGKTAGNAVWLDPTLTSPFELYQFFVRLPDDVIGKYLKMFTLLPLSTVSSVLEEHLTSPEKRRAQHLLASEVVMLIHGGEEAKRAELQTKLLFPAPGETMKVSAREILQLPGVVEVPRSEVVGELVTKVARRIGVCKSKGEADNVVRGGGLYVGLGSEKVMDTKAKVEEEWLVDGEVLLVRFGKGKFCVVKVI</sequence>
<dbReference type="GO" id="GO:0003723">
    <property type="term" value="F:RNA binding"/>
    <property type="evidence" value="ECO:0007669"/>
    <property type="project" value="InterPro"/>
</dbReference>
<gene>
    <name evidence="10" type="ORF">P167DRAFT_527130</name>
</gene>
<dbReference type="GO" id="GO:0005829">
    <property type="term" value="C:cytosol"/>
    <property type="evidence" value="ECO:0007669"/>
    <property type="project" value="TreeGrafter"/>
</dbReference>
<dbReference type="GO" id="GO:0004831">
    <property type="term" value="F:tyrosine-tRNA ligase activity"/>
    <property type="evidence" value="ECO:0007669"/>
    <property type="project" value="UniProtKB-EC"/>
</dbReference>
<evidence type="ECO:0000256" key="7">
    <source>
        <dbReference type="ARBA" id="ARBA00033323"/>
    </source>
</evidence>
<comment type="catalytic activity">
    <reaction evidence="8 9">
        <text>tRNA(Tyr) + L-tyrosine + ATP = L-tyrosyl-tRNA(Tyr) + AMP + diphosphate + H(+)</text>
        <dbReference type="Rhea" id="RHEA:10220"/>
        <dbReference type="Rhea" id="RHEA-COMP:9706"/>
        <dbReference type="Rhea" id="RHEA-COMP:9707"/>
        <dbReference type="ChEBI" id="CHEBI:15378"/>
        <dbReference type="ChEBI" id="CHEBI:30616"/>
        <dbReference type="ChEBI" id="CHEBI:33019"/>
        <dbReference type="ChEBI" id="CHEBI:58315"/>
        <dbReference type="ChEBI" id="CHEBI:78442"/>
        <dbReference type="ChEBI" id="CHEBI:78536"/>
        <dbReference type="ChEBI" id="CHEBI:456215"/>
        <dbReference type="EC" id="6.1.1.1"/>
    </reaction>
</comment>
<dbReference type="NCBIfam" id="TIGR00234">
    <property type="entry name" value="tyrS"/>
    <property type="match status" value="1"/>
</dbReference>
<keyword evidence="4 9" id="KW-0067">ATP-binding</keyword>
<dbReference type="InterPro" id="IPR036986">
    <property type="entry name" value="S4_RNA-bd_sf"/>
</dbReference>
<evidence type="ECO:0000256" key="5">
    <source>
        <dbReference type="ARBA" id="ARBA00022917"/>
    </source>
</evidence>
<dbReference type="GO" id="GO:0005739">
    <property type="term" value="C:mitochondrion"/>
    <property type="evidence" value="ECO:0007669"/>
    <property type="project" value="TreeGrafter"/>
</dbReference>
<dbReference type="PROSITE" id="PS00178">
    <property type="entry name" value="AA_TRNA_LIGASE_I"/>
    <property type="match status" value="1"/>
</dbReference>
<name>A0A3N4KIZ7_9PEZI</name>
<evidence type="ECO:0000256" key="4">
    <source>
        <dbReference type="ARBA" id="ARBA00022840"/>
    </source>
</evidence>
<keyword evidence="11" id="KW-1185">Reference proteome</keyword>
<dbReference type="FunCoup" id="A0A3N4KIZ7">
    <property type="interactions" value="661"/>
</dbReference>
<dbReference type="PRINTS" id="PR01040">
    <property type="entry name" value="TRNASYNTHTYR"/>
</dbReference>
<keyword evidence="5 9" id="KW-0648">Protein biosynthesis</keyword>
<protein>
    <recommendedName>
        <fullName evidence="1 9">Tyrosine--tRNA ligase</fullName>
        <ecNumber evidence="1 9">6.1.1.1</ecNumber>
    </recommendedName>
    <alternativeName>
        <fullName evidence="7 9">Tyrosyl-tRNA synthetase</fullName>
    </alternativeName>
</protein>